<reference evidence="2" key="1">
    <citation type="submission" date="2023-10" db="EMBL/GenBank/DDBJ databases">
        <title>Genome assemblies of two species of porcelain crab, Petrolisthes cinctipes and Petrolisthes manimaculis (Anomura: Porcellanidae).</title>
        <authorList>
            <person name="Angst P."/>
        </authorList>
    </citation>
    <scope>NUCLEOTIDE SEQUENCE</scope>
    <source>
        <strain evidence="2">PB745_01</strain>
        <tissue evidence="2">Gill</tissue>
    </source>
</reference>
<name>A0AAE1KD24_PETCI</name>
<sequence length="119" mass="14122">MVATWGILLTLATLWSGSQGDATPHAKAKANPLDHLNYLDDHYHYHDYYNKPQLPHHGHHSYYPYPRPYYPQRGYQYTQVCRYLVSHPHLLSRLHGLMSYYKQHCYGSYQPYPYHGVGW</sequence>
<feature type="chain" id="PRO_5042156870" evidence="1">
    <location>
        <begin position="21"/>
        <end position="119"/>
    </location>
</feature>
<comment type="caution">
    <text evidence="2">The sequence shown here is derived from an EMBL/GenBank/DDBJ whole genome shotgun (WGS) entry which is preliminary data.</text>
</comment>
<gene>
    <name evidence="2" type="ORF">Pcinc_025946</name>
</gene>
<dbReference type="Proteomes" id="UP001286313">
    <property type="component" value="Unassembled WGS sequence"/>
</dbReference>
<protein>
    <submittedName>
        <fullName evidence="2">Uncharacterized protein</fullName>
    </submittedName>
</protein>
<accession>A0AAE1KD24</accession>
<evidence type="ECO:0000313" key="2">
    <source>
        <dbReference type="EMBL" id="KAK3868690.1"/>
    </source>
</evidence>
<evidence type="ECO:0000256" key="1">
    <source>
        <dbReference type="SAM" id="SignalP"/>
    </source>
</evidence>
<feature type="signal peptide" evidence="1">
    <location>
        <begin position="1"/>
        <end position="20"/>
    </location>
</feature>
<organism evidence="2 3">
    <name type="scientific">Petrolisthes cinctipes</name>
    <name type="common">Flat porcelain crab</name>
    <dbReference type="NCBI Taxonomy" id="88211"/>
    <lineage>
        <taxon>Eukaryota</taxon>
        <taxon>Metazoa</taxon>
        <taxon>Ecdysozoa</taxon>
        <taxon>Arthropoda</taxon>
        <taxon>Crustacea</taxon>
        <taxon>Multicrustacea</taxon>
        <taxon>Malacostraca</taxon>
        <taxon>Eumalacostraca</taxon>
        <taxon>Eucarida</taxon>
        <taxon>Decapoda</taxon>
        <taxon>Pleocyemata</taxon>
        <taxon>Anomura</taxon>
        <taxon>Galatheoidea</taxon>
        <taxon>Porcellanidae</taxon>
        <taxon>Petrolisthes</taxon>
    </lineage>
</organism>
<keyword evidence="1" id="KW-0732">Signal</keyword>
<evidence type="ECO:0000313" key="3">
    <source>
        <dbReference type="Proteomes" id="UP001286313"/>
    </source>
</evidence>
<proteinExistence type="predicted"/>
<dbReference type="AlphaFoldDB" id="A0AAE1KD24"/>
<keyword evidence="3" id="KW-1185">Reference proteome</keyword>
<dbReference type="EMBL" id="JAWQEG010002958">
    <property type="protein sequence ID" value="KAK3868690.1"/>
    <property type="molecule type" value="Genomic_DNA"/>
</dbReference>